<evidence type="ECO:0000256" key="1">
    <source>
        <dbReference type="SAM" id="MobiDB-lite"/>
    </source>
</evidence>
<feature type="region of interest" description="Disordered" evidence="1">
    <location>
        <begin position="24"/>
        <end position="68"/>
    </location>
</feature>
<comment type="caution">
    <text evidence="3">The sequence shown here is derived from an EMBL/GenBank/DDBJ whole genome shotgun (WGS) entry which is preliminary data.</text>
</comment>
<keyword evidence="2" id="KW-0472">Membrane</keyword>
<feature type="compositionally biased region" description="Polar residues" evidence="1">
    <location>
        <begin position="46"/>
        <end position="68"/>
    </location>
</feature>
<feature type="transmembrane region" description="Helical" evidence="2">
    <location>
        <begin position="73"/>
        <end position="92"/>
    </location>
</feature>
<keyword evidence="4" id="KW-1185">Reference proteome</keyword>
<keyword evidence="2" id="KW-1133">Transmembrane helix</keyword>
<evidence type="ECO:0000256" key="2">
    <source>
        <dbReference type="SAM" id="Phobius"/>
    </source>
</evidence>
<sequence length="113" mass="11828">MTGISKIPLVRAALLRPSCAARAAPMMSTSHTQIRLATSGPHDPNPLNNSKEPVHTGTDQEFNETGSGSNKNIMYISLGGLTLGAFYAVFMAKPDGISDSSGPKDAASKAARR</sequence>
<protein>
    <submittedName>
        <fullName evidence="3">Uncharacterized protein</fullName>
    </submittedName>
</protein>
<dbReference type="Proteomes" id="UP001174934">
    <property type="component" value="Unassembled WGS sequence"/>
</dbReference>
<name>A0AA39X8G2_9PEZI</name>
<accession>A0AA39X8G2</accession>
<proteinExistence type="predicted"/>
<dbReference type="AlphaFoldDB" id="A0AA39X8G2"/>
<evidence type="ECO:0000313" key="4">
    <source>
        <dbReference type="Proteomes" id="UP001174934"/>
    </source>
</evidence>
<keyword evidence="2" id="KW-0812">Transmembrane</keyword>
<dbReference type="EMBL" id="JAULSR010000002">
    <property type="protein sequence ID" value="KAK0629252.1"/>
    <property type="molecule type" value="Genomic_DNA"/>
</dbReference>
<feature type="compositionally biased region" description="Polar residues" evidence="1">
    <location>
        <begin position="27"/>
        <end position="36"/>
    </location>
</feature>
<evidence type="ECO:0000313" key="3">
    <source>
        <dbReference type="EMBL" id="KAK0629252.1"/>
    </source>
</evidence>
<feature type="region of interest" description="Disordered" evidence="1">
    <location>
        <begin position="94"/>
        <end position="113"/>
    </location>
</feature>
<gene>
    <name evidence="3" type="ORF">B0T17DRAFT_615057</name>
</gene>
<reference evidence="3" key="1">
    <citation type="submission" date="2023-06" db="EMBL/GenBank/DDBJ databases">
        <title>Genome-scale phylogeny and comparative genomics of the fungal order Sordariales.</title>
        <authorList>
            <consortium name="Lawrence Berkeley National Laboratory"/>
            <person name="Hensen N."/>
            <person name="Bonometti L."/>
            <person name="Westerberg I."/>
            <person name="Brannstrom I.O."/>
            <person name="Guillou S."/>
            <person name="Cros-Aarteil S."/>
            <person name="Calhoun S."/>
            <person name="Haridas S."/>
            <person name="Kuo A."/>
            <person name="Mondo S."/>
            <person name="Pangilinan J."/>
            <person name="Riley R."/>
            <person name="LaButti K."/>
            <person name="Andreopoulos B."/>
            <person name="Lipzen A."/>
            <person name="Chen C."/>
            <person name="Yanf M."/>
            <person name="Daum C."/>
            <person name="Ng V."/>
            <person name="Clum A."/>
            <person name="Steindorff A."/>
            <person name="Ohm R."/>
            <person name="Martin F."/>
            <person name="Silar P."/>
            <person name="Natvig D."/>
            <person name="Lalanne C."/>
            <person name="Gautier V."/>
            <person name="Ament-velasquez S.L."/>
            <person name="Kruys A."/>
            <person name="Hutchinson M.I."/>
            <person name="Powell A.J."/>
            <person name="Barry K."/>
            <person name="Miller A.N."/>
            <person name="Grigoriev I.V."/>
            <person name="Debuchy R."/>
            <person name="Gladieux P."/>
            <person name="Thoren M.H."/>
            <person name="Johannesson H."/>
        </authorList>
    </citation>
    <scope>NUCLEOTIDE SEQUENCE</scope>
    <source>
        <strain evidence="3">SMH3391-2</strain>
    </source>
</reference>
<organism evidence="3 4">
    <name type="scientific">Bombardia bombarda</name>
    <dbReference type="NCBI Taxonomy" id="252184"/>
    <lineage>
        <taxon>Eukaryota</taxon>
        <taxon>Fungi</taxon>
        <taxon>Dikarya</taxon>
        <taxon>Ascomycota</taxon>
        <taxon>Pezizomycotina</taxon>
        <taxon>Sordariomycetes</taxon>
        <taxon>Sordariomycetidae</taxon>
        <taxon>Sordariales</taxon>
        <taxon>Lasiosphaeriaceae</taxon>
        <taxon>Bombardia</taxon>
    </lineage>
</organism>